<dbReference type="AlphaFoldDB" id="A0A177F0L1"/>
<dbReference type="Proteomes" id="UP000077002">
    <property type="component" value="Unassembled WGS sequence"/>
</dbReference>
<dbReference type="GeneID" id="34603607"/>
<evidence type="ECO:0000313" key="3">
    <source>
        <dbReference type="Proteomes" id="UP000077002"/>
    </source>
</evidence>
<organism evidence="2 3">
    <name type="scientific">Fonsecaea monophora</name>
    <dbReference type="NCBI Taxonomy" id="254056"/>
    <lineage>
        <taxon>Eukaryota</taxon>
        <taxon>Fungi</taxon>
        <taxon>Dikarya</taxon>
        <taxon>Ascomycota</taxon>
        <taxon>Pezizomycotina</taxon>
        <taxon>Eurotiomycetes</taxon>
        <taxon>Chaetothyriomycetidae</taxon>
        <taxon>Chaetothyriales</taxon>
        <taxon>Herpotrichiellaceae</taxon>
        <taxon>Fonsecaea</taxon>
    </lineage>
</organism>
<feature type="compositionally biased region" description="Basic and acidic residues" evidence="1">
    <location>
        <begin position="163"/>
        <end position="178"/>
    </location>
</feature>
<dbReference type="RefSeq" id="XP_022509338.1">
    <property type="nucleotide sequence ID" value="XM_022658407.1"/>
</dbReference>
<dbReference type="OrthoDB" id="3026777at2759"/>
<protein>
    <submittedName>
        <fullName evidence="2">Uncharacterized protein</fullName>
    </submittedName>
</protein>
<dbReference type="EMBL" id="LVKK01000073">
    <property type="protein sequence ID" value="OAG37386.1"/>
    <property type="molecule type" value="Genomic_DNA"/>
</dbReference>
<sequence length="1043" mass="117122">MNPPVHPASQSAIVPSKNALRALRRLALSSPVLVASTLGGVCGIATLNYEVNRRVRLAEQALESKKIIRSLSHGRGASQLNAMIGAAERGEDFTLSTRSTKRKKKTPTRDFSAVALQEHSEHIHDITSESLPPEAELQYPPFIQFVPSSKATSRPSQTAPTIETDRSGTDGVAAEKHLRVGKVPHRTPSYQTSMHPKHQHKLDVDRATNLQNWLGRVPKGSAGKVSAYSPPKESKNDHTPQKGQRSTSDLRIRRVAVVDSMHGRETPIQDDGNHHHTPEFPIPQNALHTEDGSGQGRPPPEESDRKGASPSMDPLLDQTTSIPVSNHEDQQVEATIRGAFHARGDRAVYLIAYLDDEGVDQALRDLLSQIPQLPWDPVAVECLLPSAPEDFVNHAKDILDPKTLFGLHQFIQPENRKMRRHYQYRRWLAVMRHFTARPSTLNWAMAEAVFYEHRSLFRLKDLSIQPVFDLVQYLLETDTTSSRVQNILFPDSLQQDSTDPTEAFQLSIKYLNYFCEEQHTVSECLEEAKKMIDIARRHGLVPSQDIIMPVLKALVRLKDSDSADIVLDQLWPMLGNVEYVDILSEYTFLNACEGNWAVVESTLDKIHGVNTSRFRPVEFARLFQRLLLQHAAQNPSAQSFGFTVHAIKYAGLIPTGLISRTLICACIRDRRYDLVVEWVRLVKEAFPRVGLGFDLLQGGWILADTLMEVGASCEEVARACLTIAHGCRKNPFSPNFREFAIELIKTDLAHRLCTASAQMSTGSVSGDDIRKMSLEQLLTLAFDLRNSSTNPQPNEMQPEGLRSDIATQMAAIVDLVKTFRGDTKLLFLSNKSQMDIVSKRRRDGDSGQKLRGMGVFKRTFPELFDQDGSTGPRTLTAALVAYYDGREKKGLPVDHAVLRHLITNIGPQHPAETLELVEAIYASGYVQGHNGTPFDADIFKKWLYLVSTNGSVASAATVLKAVVYCSSQLEWTTHFRVLCEFVAQVESYPDGSFWDERQYPKKPEDGELRPLYEEIKRIWLVAAKQRKEAFKFPEWKGWEMEIM</sequence>
<feature type="region of interest" description="Disordered" evidence="1">
    <location>
        <begin position="216"/>
        <end position="328"/>
    </location>
</feature>
<feature type="compositionally biased region" description="Polar residues" evidence="1">
    <location>
        <begin position="147"/>
        <end position="161"/>
    </location>
</feature>
<feature type="region of interest" description="Disordered" evidence="1">
    <location>
        <begin position="147"/>
        <end position="202"/>
    </location>
</feature>
<evidence type="ECO:0000256" key="1">
    <source>
        <dbReference type="SAM" id="MobiDB-lite"/>
    </source>
</evidence>
<proteinExistence type="predicted"/>
<comment type="caution">
    <text evidence="2">The sequence shown here is derived from an EMBL/GenBank/DDBJ whole genome shotgun (WGS) entry which is preliminary data.</text>
</comment>
<reference evidence="2 3" key="1">
    <citation type="submission" date="2016-03" db="EMBL/GenBank/DDBJ databases">
        <title>Draft genome sequence of the Fonsecaea monophora CBS 269.37.</title>
        <authorList>
            <person name="Bombassaro A."/>
            <person name="Vinicius W.A."/>
            <person name="De Hoog S."/>
            <person name="Sun J."/>
            <person name="Souza E.M."/>
            <person name="Raittz R.T."/>
            <person name="Costa F."/>
            <person name="Leao A.C."/>
            <person name="Tadra-Sfeir M.Z."/>
            <person name="Baura V."/>
            <person name="Balsanelli E."/>
            <person name="Pedrosa F.O."/>
            <person name="Moreno L.F."/>
            <person name="Steffens M.B."/>
            <person name="Xi L."/>
            <person name="Bocca A.L."/>
            <person name="Felipe M.S."/>
            <person name="Teixeira M."/>
            <person name="Telles Filho F.Q."/>
            <person name="Azevedo C.M."/>
            <person name="Gomes R."/>
            <person name="Vicente V.A."/>
        </authorList>
    </citation>
    <scope>NUCLEOTIDE SEQUENCE [LARGE SCALE GENOMIC DNA]</scope>
    <source>
        <strain evidence="2 3">CBS 269.37</strain>
    </source>
</reference>
<evidence type="ECO:0000313" key="2">
    <source>
        <dbReference type="EMBL" id="OAG37386.1"/>
    </source>
</evidence>
<keyword evidence="3" id="KW-1185">Reference proteome</keyword>
<gene>
    <name evidence="2" type="ORF">AYO21_08463</name>
</gene>
<name>A0A177F0L1_9EURO</name>
<feature type="compositionally biased region" description="Basic and acidic residues" evidence="1">
    <location>
        <begin position="261"/>
        <end position="278"/>
    </location>
</feature>
<accession>A0A177F0L1</accession>